<dbReference type="Proteomes" id="UP000149345">
    <property type="component" value="Segment"/>
</dbReference>
<dbReference type="RefSeq" id="YP_009362204.1">
    <property type="nucleotide sequence ID" value="NC_034541.1"/>
</dbReference>
<keyword evidence="2" id="KW-1185">Reference proteome</keyword>
<proteinExistence type="predicted"/>
<organism evidence="1 2">
    <name type="scientific">Gray Lodge virus</name>
    <dbReference type="NCBI Taxonomy" id="1272942"/>
    <lineage>
        <taxon>Viruses</taxon>
        <taxon>Riboviria</taxon>
        <taxon>Orthornavirae</taxon>
        <taxon>Negarnaviricota</taxon>
        <taxon>Haploviricotina</taxon>
        <taxon>Monjiviricetes</taxon>
        <taxon>Mononegavirales</taxon>
        <taxon>Rhabdoviridae</taxon>
        <taxon>Alpharhabdovirinae</taxon>
        <taxon>Hapavirus</taxon>
        <taxon>Hapavirus graylodge</taxon>
    </lineage>
</organism>
<dbReference type="KEGG" id="vg:37627479"/>
<evidence type="ECO:0000313" key="2">
    <source>
        <dbReference type="Proteomes" id="UP000149345"/>
    </source>
</evidence>
<protein>
    <submittedName>
        <fullName evidence="1">Uncharacterized protein</fullName>
    </submittedName>
</protein>
<reference evidence="1 2" key="1">
    <citation type="journal article" date="2015" name="PLoS Pathog.">
        <title>Evolution of genome size and complexity in the rhabdoviridae.</title>
        <authorList>
            <person name="Walker P.J."/>
            <person name="Firth C."/>
            <person name="Widen S.G."/>
            <person name="Blasdell K.R."/>
            <person name="Guzman H."/>
            <person name="Wood T.G."/>
            <person name="Paradkar P.N."/>
            <person name="Holmes E.C."/>
            <person name="Tesh R.B."/>
            <person name="Vasilakis N."/>
        </authorList>
    </citation>
    <scope>NUCLEOTIDE SEQUENCE [LARGE SCALE GENOMIC DNA]</scope>
    <source>
        <strain evidence="1">BFN3187</strain>
    </source>
</reference>
<dbReference type="EMBL" id="KM205022">
    <property type="protein sequence ID" value="AJR28577.1"/>
    <property type="molecule type" value="Viral_cRNA"/>
</dbReference>
<sequence length="153" mass="17305">MLYNTRLEVMVVGDLALDTFGAKLELFMGMYKKVVGQFKDANTLWRSSLLMLLANAEETQTVNGLNQIHCVILKLIDYQGLEEIQQEESFYRQTSFVPINPGKDAGAWVILDLIPAYGSGESCQSIWEDAESNLSVAKYLSWDEANRLFKLVE</sequence>
<evidence type="ECO:0000313" key="1">
    <source>
        <dbReference type="EMBL" id="AJR28577.1"/>
    </source>
</evidence>
<dbReference type="GeneID" id="37627479"/>
<accession>A0A0D3R251</accession>
<name>A0A0D3R251_9RHAB</name>